<dbReference type="AlphaFoldDB" id="A0A238YUI4"/>
<dbReference type="InterPro" id="IPR027417">
    <property type="entry name" value="P-loop_NTPase"/>
</dbReference>
<dbReference type="SUPFAM" id="SSF52540">
    <property type="entry name" value="P-loop containing nucleoside triphosphate hydrolases"/>
    <property type="match status" value="1"/>
</dbReference>
<proteinExistence type="predicted"/>
<dbReference type="OrthoDB" id="272985at2"/>
<evidence type="ECO:0000313" key="1">
    <source>
        <dbReference type="EMBL" id="SNR74371.1"/>
    </source>
</evidence>
<protein>
    <recommendedName>
        <fullName evidence="3">Sulfotransferase family protein</fullName>
    </recommendedName>
</protein>
<evidence type="ECO:0000313" key="2">
    <source>
        <dbReference type="Proteomes" id="UP000198417"/>
    </source>
</evidence>
<dbReference type="Pfam" id="PF19798">
    <property type="entry name" value="Sulfotransfer_5"/>
    <property type="match status" value="1"/>
</dbReference>
<dbReference type="Proteomes" id="UP000198417">
    <property type="component" value="Unassembled WGS sequence"/>
</dbReference>
<reference evidence="1 2" key="1">
    <citation type="submission" date="2017-06" db="EMBL/GenBank/DDBJ databases">
        <authorList>
            <person name="Kim H.J."/>
            <person name="Triplett B.A."/>
        </authorList>
    </citation>
    <scope>NUCLEOTIDE SEQUENCE [LARGE SCALE GENOMIC DNA]</scope>
    <source>
        <strain evidence="1 2">DSM 29052</strain>
    </source>
</reference>
<keyword evidence="2" id="KW-1185">Reference proteome</keyword>
<accession>A0A238YUI4</accession>
<evidence type="ECO:0008006" key="3">
    <source>
        <dbReference type="Google" id="ProtNLM"/>
    </source>
</evidence>
<sequence>MTRAISIALWTHPRSISTAFERYFLERKDFQVFHEEFAAVYQANDSREKLPHGTLDPTLPGDYASIRDRMEQARQNGPVFHKDMCYHVLGNLIDDHEYLANQVNIFLVRSPEEAVLSLATVHPGMDFDCIGYAEVPVLFDHVRQATGRTPMVIDSAQLASDPVGTMRAVCDYAGIDFDPHALSWGAAMPPVWQTWETWHAEAAQSTTITAPKKQYSVSFESQPRLRAMADFCQPFYAHMQRFSSPIKTRTEELI</sequence>
<dbReference type="RefSeq" id="WP_089272903.1">
    <property type="nucleotide sequence ID" value="NZ_FZNN01000020.1"/>
</dbReference>
<dbReference type="PANTHER" id="PTHR48312">
    <property type="match status" value="1"/>
</dbReference>
<organism evidence="1 2">
    <name type="scientific">Puniceibacterium sediminis</name>
    <dbReference type="NCBI Taxonomy" id="1608407"/>
    <lineage>
        <taxon>Bacteria</taxon>
        <taxon>Pseudomonadati</taxon>
        <taxon>Pseudomonadota</taxon>
        <taxon>Alphaproteobacteria</taxon>
        <taxon>Rhodobacterales</taxon>
        <taxon>Paracoccaceae</taxon>
        <taxon>Puniceibacterium</taxon>
    </lineage>
</organism>
<gene>
    <name evidence="1" type="ORF">SAMN06265370_1207</name>
</gene>
<dbReference type="EMBL" id="FZNN01000020">
    <property type="protein sequence ID" value="SNR74371.1"/>
    <property type="molecule type" value="Genomic_DNA"/>
</dbReference>
<dbReference type="Gene3D" id="3.40.50.300">
    <property type="entry name" value="P-loop containing nucleotide triphosphate hydrolases"/>
    <property type="match status" value="1"/>
</dbReference>
<name>A0A238YUI4_9RHOB</name>
<dbReference type="PANTHER" id="PTHR48312:SF1">
    <property type="entry name" value="SULFOTRANSFERASE"/>
    <property type="match status" value="1"/>
</dbReference>